<dbReference type="AlphaFoldDB" id="A0A858BUQ8"/>
<dbReference type="Pfam" id="PF12672">
    <property type="entry name" value="DUF3793"/>
    <property type="match status" value="1"/>
</dbReference>
<evidence type="ECO:0000256" key="1">
    <source>
        <dbReference type="SAM" id="Coils"/>
    </source>
</evidence>
<dbReference type="KEGG" id="abut:Ami103574_03905"/>
<protein>
    <submittedName>
        <fullName evidence="2">DUF3793 family protein</fullName>
    </submittedName>
</protein>
<reference evidence="2 3" key="1">
    <citation type="submission" date="2020-02" db="EMBL/GenBank/DDBJ databases">
        <authorList>
            <person name="Kim Y.B."/>
            <person name="Roh S.W."/>
        </authorList>
    </citation>
    <scope>NUCLEOTIDE SEQUENCE [LARGE SCALE GENOMIC DNA]</scope>
    <source>
        <strain evidence="2 3">DSM 103574</strain>
    </source>
</reference>
<dbReference type="InterPro" id="IPR024523">
    <property type="entry name" value="DUF3793"/>
</dbReference>
<feature type="coiled-coil region" evidence="1">
    <location>
        <begin position="30"/>
        <end position="57"/>
    </location>
</feature>
<gene>
    <name evidence="2" type="ORF">Ami103574_03905</name>
</gene>
<dbReference type="Proteomes" id="UP000466848">
    <property type="component" value="Chromosome"/>
</dbReference>
<keyword evidence="1" id="KW-0175">Coiled coil</keyword>
<sequence>MLEKLIIENCAPTLANLKTGEIVNYRFTNSTQAKKEIDRLQEKLKEKGIDIEILQEREKSFLLYVYRRTRLARDLSCPVARELLHKQGYRAGELNEMVGWLRARVNDSTQKGCFPHEIGLFLSYPVQDVKGFMENQGKNCRCCGYWKVYQEEEAAVRMFAKFDKCRAVYRKRCSEGAGIYRLTVAC</sequence>
<dbReference type="EMBL" id="CP048649">
    <property type="protein sequence ID" value="QIB68514.1"/>
    <property type="molecule type" value="Genomic_DNA"/>
</dbReference>
<name>A0A858BUQ8_9FIRM</name>
<dbReference type="RefSeq" id="WP_163065377.1">
    <property type="nucleotide sequence ID" value="NZ_CP048649.1"/>
</dbReference>
<proteinExistence type="predicted"/>
<accession>A0A858BUQ8</accession>
<organism evidence="2 3">
    <name type="scientific">Aminipila butyrica</name>
    <dbReference type="NCBI Taxonomy" id="433296"/>
    <lineage>
        <taxon>Bacteria</taxon>
        <taxon>Bacillati</taxon>
        <taxon>Bacillota</taxon>
        <taxon>Clostridia</taxon>
        <taxon>Peptostreptococcales</taxon>
        <taxon>Anaerovoracaceae</taxon>
        <taxon>Aminipila</taxon>
    </lineage>
</organism>
<evidence type="ECO:0000313" key="2">
    <source>
        <dbReference type="EMBL" id="QIB68514.1"/>
    </source>
</evidence>
<evidence type="ECO:0000313" key="3">
    <source>
        <dbReference type="Proteomes" id="UP000466848"/>
    </source>
</evidence>
<keyword evidence="3" id="KW-1185">Reference proteome</keyword>